<dbReference type="Pfam" id="PF08142">
    <property type="entry name" value="AARP2CN"/>
    <property type="match status" value="1"/>
</dbReference>
<keyword evidence="8" id="KW-1185">Reference proteome</keyword>
<feature type="compositionally biased region" description="Acidic residues" evidence="5">
    <location>
        <begin position="480"/>
        <end position="497"/>
    </location>
</feature>
<dbReference type="GO" id="GO:0000479">
    <property type="term" value="P:endonucleolytic cleavage of tricistronic rRNA transcript (SSU-rRNA, 5.8S rRNA, LSU-rRNA)"/>
    <property type="evidence" value="ECO:0007669"/>
    <property type="project" value="TreeGrafter"/>
</dbReference>
<accession>A0AAN7UAW4</accession>
<feature type="region of interest" description="Disordered" evidence="5">
    <location>
        <begin position="382"/>
        <end position="520"/>
    </location>
</feature>
<dbReference type="EMBL" id="JAVFKY010000001">
    <property type="protein sequence ID" value="KAK5583065.1"/>
    <property type="molecule type" value="Genomic_DNA"/>
</dbReference>
<evidence type="ECO:0000259" key="6">
    <source>
        <dbReference type="PROSITE" id="PS51714"/>
    </source>
</evidence>
<keyword evidence="2" id="KW-0690">Ribosome biogenesis</keyword>
<dbReference type="InterPro" id="IPR039761">
    <property type="entry name" value="Bms1/Tsr1"/>
</dbReference>
<comment type="subcellular location">
    <subcellularLocation>
        <location evidence="1">Nucleus</location>
        <location evidence="1">Nucleolus</location>
    </subcellularLocation>
</comment>
<organism evidence="7 8">
    <name type="scientific">Dictyostelium firmibasis</name>
    <dbReference type="NCBI Taxonomy" id="79012"/>
    <lineage>
        <taxon>Eukaryota</taxon>
        <taxon>Amoebozoa</taxon>
        <taxon>Evosea</taxon>
        <taxon>Eumycetozoa</taxon>
        <taxon>Dictyostelia</taxon>
        <taxon>Dictyosteliales</taxon>
        <taxon>Dictyosteliaceae</taxon>
        <taxon>Dictyostelium</taxon>
    </lineage>
</organism>
<dbReference type="InterPro" id="IPR030387">
    <property type="entry name" value="G_Bms1/Tsr1_dom"/>
</dbReference>
<protein>
    <recommendedName>
        <fullName evidence="6">Bms1-type G domain-containing protein</fullName>
    </recommendedName>
</protein>
<dbReference type="GO" id="GO:0034511">
    <property type="term" value="F:U3 snoRNA binding"/>
    <property type="evidence" value="ECO:0007669"/>
    <property type="project" value="TreeGrafter"/>
</dbReference>
<dbReference type="GO" id="GO:0000462">
    <property type="term" value="P:maturation of SSU-rRNA from tricistronic rRNA transcript (SSU-rRNA, 5.8S rRNA, LSU-rRNA)"/>
    <property type="evidence" value="ECO:0007669"/>
    <property type="project" value="TreeGrafter"/>
</dbReference>
<keyword evidence="3" id="KW-0539">Nucleus</keyword>
<feature type="compositionally biased region" description="Acidic residues" evidence="5">
    <location>
        <begin position="403"/>
        <end position="456"/>
    </location>
</feature>
<dbReference type="AlphaFoldDB" id="A0AAN7UAW4"/>
<evidence type="ECO:0000313" key="7">
    <source>
        <dbReference type="EMBL" id="KAK5583065.1"/>
    </source>
</evidence>
<evidence type="ECO:0000256" key="2">
    <source>
        <dbReference type="ARBA" id="ARBA00022517"/>
    </source>
</evidence>
<evidence type="ECO:0000313" key="8">
    <source>
        <dbReference type="Proteomes" id="UP001344447"/>
    </source>
</evidence>
<feature type="domain" description="Bms1-type G" evidence="6">
    <location>
        <begin position="86"/>
        <end position="259"/>
    </location>
</feature>
<dbReference type="Pfam" id="PF04950">
    <property type="entry name" value="RIBIOP_C"/>
    <property type="match status" value="1"/>
</dbReference>
<dbReference type="InterPro" id="IPR007034">
    <property type="entry name" value="BMS1_TSR1_C"/>
</dbReference>
<evidence type="ECO:0000256" key="3">
    <source>
        <dbReference type="ARBA" id="ARBA00023242"/>
    </source>
</evidence>
<evidence type="ECO:0000256" key="5">
    <source>
        <dbReference type="SAM" id="MobiDB-lite"/>
    </source>
</evidence>
<evidence type="ECO:0000256" key="1">
    <source>
        <dbReference type="ARBA" id="ARBA00004604"/>
    </source>
</evidence>
<reference evidence="7 8" key="1">
    <citation type="submission" date="2023-11" db="EMBL/GenBank/DDBJ databases">
        <title>Dfirmibasis_genome.</title>
        <authorList>
            <person name="Edelbroek B."/>
            <person name="Kjellin J."/>
            <person name="Jerlstrom-Hultqvist J."/>
            <person name="Soderbom F."/>
        </authorList>
    </citation>
    <scope>NUCLEOTIDE SEQUENCE [LARGE SCALE GENOMIC DNA]</scope>
    <source>
        <strain evidence="7 8">TNS-C-14</strain>
    </source>
</reference>
<dbReference type="GO" id="GO:0030688">
    <property type="term" value="C:preribosome, small subunit precursor"/>
    <property type="evidence" value="ECO:0007669"/>
    <property type="project" value="TreeGrafter"/>
</dbReference>
<dbReference type="GO" id="GO:0005730">
    <property type="term" value="C:nucleolus"/>
    <property type="evidence" value="ECO:0007669"/>
    <property type="project" value="UniProtKB-SubCell"/>
</dbReference>
<evidence type="ECO:0000256" key="4">
    <source>
        <dbReference type="ARBA" id="ARBA00038288"/>
    </source>
</evidence>
<dbReference type="Pfam" id="PF22298">
    <property type="entry name" value="Tsr1_G-like"/>
    <property type="match status" value="1"/>
</dbReference>
<proteinExistence type="inferred from homology"/>
<sequence>MSEHRHRSGDLHQQNKGFKAGKHDSKGAIKRRAQGKIETNGPRQSIKNLAIVNNKDSMRQKHQKLVKSKKNELLERKRLGLPDQVAPRVVTIIKLSESVNTKKVKEMLLQKFKLNINTGEMEMDNEETINNKNDDQYSTISLTSKVRMMLLECQTMAYDQIIEYCKLSDIILFVIDANQPKLNSEAERIFSIVKAQSVPTVIEIIQNFDQTPIKKRNELKKSIQSVFHFHFPDEPKVLPMDTNDECSQVLRYIENIHVNEIIWRKVRPYMLIEKSTYIPETKVVTIDGFIRGNNLSAKQIIHIPEYGDFQIEKIELIEDPHIRKKSHYTNNNNGGEMNQDKKINILENYDQKDRDTLQTWNVPDPMDNEQALPTADEMKEIEENKKKKLVPKGTSGYQSSWYLDDESDEEEENFENEDLDADQDMNEDGQEEEQEEEEQIMDEEEQERDEQEELEEVKESNKWKGIKHKSQITDELLKDSDDEDEENKEESEDEDEEERKQLQQDEILYPDEVDTPGNVPSRIRFSKFRGLKSFRSSPWDVKENLPIDYAKIFQFHSFNQSMRASIAILENASAKPDMYVRIHLVNGPKELTERTTSKPDVAVGLYRYENKISLLHFSVEKHKSYEETVKSKEEVYFHFGWRKFSTSPIYSISSPNCDKQKFEKFLLPARNTMATIYGPITYPPAPLLIFNGKDCNELIATGYLSSVNPDRIICKRIILTGVIAKSISKKFVTVKDMFYYPEDINWFKKVELYTKMGRVGHIKEPLGTHGRMKCQFDGTMNQQDTVCMNLYKRVYPKWIKDDSPLLKLE</sequence>
<dbReference type="InterPro" id="IPR012948">
    <property type="entry name" value="AARP2CN"/>
</dbReference>
<dbReference type="PANTHER" id="PTHR12858">
    <property type="entry name" value="RIBOSOME BIOGENESIS PROTEIN"/>
    <property type="match status" value="1"/>
</dbReference>
<dbReference type="SMART" id="SM00785">
    <property type="entry name" value="AARP2CN"/>
    <property type="match status" value="1"/>
</dbReference>
<feature type="region of interest" description="Disordered" evidence="5">
    <location>
        <begin position="1"/>
        <end position="41"/>
    </location>
</feature>
<dbReference type="PANTHER" id="PTHR12858:SF1">
    <property type="entry name" value="PRE-RRNA-PROCESSING PROTEIN TSR1 HOMOLOG"/>
    <property type="match status" value="1"/>
</dbReference>
<dbReference type="SMART" id="SM01362">
    <property type="entry name" value="DUF663"/>
    <property type="match status" value="1"/>
</dbReference>
<dbReference type="Proteomes" id="UP001344447">
    <property type="component" value="Unassembled WGS sequence"/>
</dbReference>
<dbReference type="PROSITE" id="PS51714">
    <property type="entry name" value="G_BMS1"/>
    <property type="match status" value="1"/>
</dbReference>
<comment type="similarity">
    <text evidence="4">Belongs to the TRAFAC class translation factor GTPase superfamily. Bms1-like GTPase family. TSR1 subfamily.</text>
</comment>
<gene>
    <name evidence="7" type="ORF">RB653_004655</name>
</gene>
<dbReference type="GO" id="GO:0005525">
    <property type="term" value="F:GTP binding"/>
    <property type="evidence" value="ECO:0007669"/>
    <property type="project" value="TreeGrafter"/>
</dbReference>
<comment type="caution">
    <text evidence="7">The sequence shown here is derived from an EMBL/GenBank/DDBJ whole genome shotgun (WGS) entry which is preliminary data.</text>
</comment>
<name>A0AAN7UAW4_9MYCE</name>
<dbReference type="GO" id="GO:0003924">
    <property type="term" value="F:GTPase activity"/>
    <property type="evidence" value="ECO:0007669"/>
    <property type="project" value="TreeGrafter"/>
</dbReference>